<protein>
    <submittedName>
        <fullName evidence="1">Secreted protein</fullName>
    </submittedName>
</protein>
<dbReference type="WBParaSite" id="HPLM_0000360301-mRNA-1">
    <property type="protein sequence ID" value="HPLM_0000360301-mRNA-1"/>
    <property type="gene ID" value="HPLM_0000360301"/>
</dbReference>
<accession>A0A0N4W1R7</accession>
<name>A0A0N4W1R7_HAEPC</name>
<organism evidence="1">
    <name type="scientific">Haemonchus placei</name>
    <name type="common">Barber's pole worm</name>
    <dbReference type="NCBI Taxonomy" id="6290"/>
    <lineage>
        <taxon>Eukaryota</taxon>
        <taxon>Metazoa</taxon>
        <taxon>Ecdysozoa</taxon>
        <taxon>Nematoda</taxon>
        <taxon>Chromadorea</taxon>
        <taxon>Rhabditida</taxon>
        <taxon>Rhabditina</taxon>
        <taxon>Rhabditomorpha</taxon>
        <taxon>Strongyloidea</taxon>
        <taxon>Trichostrongylidae</taxon>
        <taxon>Haemonchus</taxon>
    </lineage>
</organism>
<sequence>MPTISAALTVSVIGSSLSHFCFPRTICATHVLYISIDLLTKLSSGFISTCRLLNDQCLNIVC</sequence>
<evidence type="ECO:0000313" key="1">
    <source>
        <dbReference type="WBParaSite" id="HPLM_0000360301-mRNA-1"/>
    </source>
</evidence>
<dbReference type="AlphaFoldDB" id="A0A0N4W1R7"/>
<reference evidence="1" key="1">
    <citation type="submission" date="2017-02" db="UniProtKB">
        <authorList>
            <consortium name="WormBaseParasite"/>
        </authorList>
    </citation>
    <scope>IDENTIFICATION</scope>
</reference>
<proteinExistence type="predicted"/>